<evidence type="ECO:0000256" key="1">
    <source>
        <dbReference type="ARBA" id="ARBA00022737"/>
    </source>
</evidence>
<dbReference type="Pfam" id="PF24883">
    <property type="entry name" value="NPHP3_N"/>
    <property type="match status" value="1"/>
</dbReference>
<dbReference type="PANTHER" id="PTHR10039:SF17">
    <property type="entry name" value="FUNGAL STAND N-TERMINAL GOODBYE DOMAIN-CONTAINING PROTEIN-RELATED"/>
    <property type="match status" value="1"/>
</dbReference>
<organism evidence="3 4">
    <name type="scientific">Galerina marginata (strain CBS 339.88)</name>
    <dbReference type="NCBI Taxonomy" id="685588"/>
    <lineage>
        <taxon>Eukaryota</taxon>
        <taxon>Fungi</taxon>
        <taxon>Dikarya</taxon>
        <taxon>Basidiomycota</taxon>
        <taxon>Agaricomycotina</taxon>
        <taxon>Agaricomycetes</taxon>
        <taxon>Agaricomycetidae</taxon>
        <taxon>Agaricales</taxon>
        <taxon>Agaricineae</taxon>
        <taxon>Strophariaceae</taxon>
        <taxon>Galerina</taxon>
    </lineage>
</organism>
<dbReference type="InterPro" id="IPR027417">
    <property type="entry name" value="P-loop_NTPase"/>
</dbReference>
<dbReference type="SUPFAM" id="SSF52540">
    <property type="entry name" value="P-loop containing nucleoside triphosphate hydrolases"/>
    <property type="match status" value="1"/>
</dbReference>
<dbReference type="EMBL" id="KL142368">
    <property type="protein sequence ID" value="KDR84242.1"/>
    <property type="molecule type" value="Genomic_DNA"/>
</dbReference>
<dbReference type="PANTHER" id="PTHR10039">
    <property type="entry name" value="AMELOGENIN"/>
    <property type="match status" value="1"/>
</dbReference>
<dbReference type="PROSITE" id="PS50837">
    <property type="entry name" value="NACHT"/>
    <property type="match status" value="1"/>
</dbReference>
<evidence type="ECO:0000259" key="2">
    <source>
        <dbReference type="PROSITE" id="PS50837"/>
    </source>
</evidence>
<keyword evidence="1" id="KW-0677">Repeat</keyword>
<protein>
    <recommendedName>
        <fullName evidence="2">NACHT domain-containing protein</fullName>
    </recommendedName>
</protein>
<gene>
    <name evidence="3" type="ORF">GALMADRAFT_1340475</name>
</gene>
<reference evidence="4" key="1">
    <citation type="journal article" date="2014" name="Proc. Natl. Acad. Sci. U.S.A.">
        <title>Extensive sampling of basidiomycete genomes demonstrates inadequacy of the white-rot/brown-rot paradigm for wood decay fungi.</title>
        <authorList>
            <person name="Riley R."/>
            <person name="Salamov A.A."/>
            <person name="Brown D.W."/>
            <person name="Nagy L.G."/>
            <person name="Floudas D."/>
            <person name="Held B.W."/>
            <person name="Levasseur A."/>
            <person name="Lombard V."/>
            <person name="Morin E."/>
            <person name="Otillar R."/>
            <person name="Lindquist E.A."/>
            <person name="Sun H."/>
            <person name="LaButti K.M."/>
            <person name="Schmutz J."/>
            <person name="Jabbour D."/>
            <person name="Luo H."/>
            <person name="Baker S.E."/>
            <person name="Pisabarro A.G."/>
            <person name="Walton J.D."/>
            <person name="Blanchette R.A."/>
            <person name="Henrissat B."/>
            <person name="Martin F."/>
            <person name="Cullen D."/>
            <person name="Hibbett D.S."/>
            <person name="Grigoriev I.V."/>
        </authorList>
    </citation>
    <scope>NUCLEOTIDE SEQUENCE [LARGE SCALE GENOMIC DNA]</scope>
    <source>
        <strain evidence="4">CBS 339.88</strain>
    </source>
</reference>
<proteinExistence type="predicted"/>
<dbReference type="Proteomes" id="UP000027222">
    <property type="component" value="Unassembled WGS sequence"/>
</dbReference>
<keyword evidence="4" id="KW-1185">Reference proteome</keyword>
<dbReference type="HOGENOM" id="CLU_000288_6_10_1"/>
<evidence type="ECO:0000313" key="4">
    <source>
        <dbReference type="Proteomes" id="UP000027222"/>
    </source>
</evidence>
<evidence type="ECO:0000313" key="3">
    <source>
        <dbReference type="EMBL" id="KDR84242.1"/>
    </source>
</evidence>
<dbReference type="OrthoDB" id="5978325at2759"/>
<feature type="domain" description="NACHT" evidence="2">
    <location>
        <begin position="77"/>
        <end position="230"/>
    </location>
</feature>
<dbReference type="InterPro" id="IPR056884">
    <property type="entry name" value="NPHP3-like_N"/>
</dbReference>
<sequence length="485" mass="54386">MYNNSNVLVSGGTSNYIAGDFVQTNRRGFETLEKYVTPGALHNSGEVSEQPKCHPGTRVAILEYLEAWGRALTYIYPIVWLHGPAGSGKSAILRTIAQIFFEQGLLLASFFFFRSATGRNSSDHFIATISYQLALSIPLTRPYIEEAMERNPLIFSLSLWDQAQALVLSPILAVRRDNPSLDFSQFPRVIIIDGLDECSDPDKQSRILQVLCRILENLPIPLAVLIASRPEPHIRREFNVPGRLNELSSSLSLDNSYNPDADIKKYLEEMFAKVEQEHSPYLPSSPWPPPEVIDKLVAKASGQFIYVSTVVKFVSSPRHNPAKRLDIILGMIDAGNLKPFEQLDMLYSTIFLNITESDPADVFRILGLLLAPYEDGFLKRGRTPGFLERLLNLETGYIRRLLYDLESLLTMDGGDDRPVRFFHASLSDYLFDSSRSGQFCIDLGMVYADLAEHCTGHLSKPTDWTGAYSLLSPYSTLIISNAPHL</sequence>
<dbReference type="AlphaFoldDB" id="A0A067TPI6"/>
<name>A0A067TPI6_GALM3</name>
<accession>A0A067TPI6</accession>
<dbReference type="InterPro" id="IPR007111">
    <property type="entry name" value="NACHT_NTPase"/>
</dbReference>
<dbReference type="Gene3D" id="3.40.50.300">
    <property type="entry name" value="P-loop containing nucleotide triphosphate hydrolases"/>
    <property type="match status" value="1"/>
</dbReference>